<comment type="caution">
    <text evidence="1">The sequence shown here is derived from an EMBL/GenBank/DDBJ whole genome shotgun (WGS) entry which is preliminary data.</text>
</comment>
<evidence type="ECO:0000313" key="2">
    <source>
        <dbReference type="Proteomes" id="UP000318288"/>
    </source>
</evidence>
<name>A0A5C6FGT7_9BACT</name>
<keyword evidence="2" id="KW-1185">Reference proteome</keyword>
<sequence>MWSSISIQARGDLLAIARGIANVEVHRIIKKDEQIRNV</sequence>
<dbReference type="AlphaFoldDB" id="A0A5C6FGT7"/>
<gene>
    <name evidence="1" type="ORF">Poly51_16590</name>
</gene>
<protein>
    <submittedName>
        <fullName evidence="1">Uncharacterized protein</fullName>
    </submittedName>
</protein>
<evidence type="ECO:0000313" key="1">
    <source>
        <dbReference type="EMBL" id="TWU58879.1"/>
    </source>
</evidence>
<proteinExistence type="predicted"/>
<dbReference type="EMBL" id="SJPW01000002">
    <property type="protein sequence ID" value="TWU58879.1"/>
    <property type="molecule type" value="Genomic_DNA"/>
</dbReference>
<reference evidence="1 2" key="1">
    <citation type="submission" date="2019-02" db="EMBL/GenBank/DDBJ databases">
        <title>Deep-cultivation of Planctomycetes and their phenomic and genomic characterization uncovers novel biology.</title>
        <authorList>
            <person name="Wiegand S."/>
            <person name="Jogler M."/>
            <person name="Boedeker C."/>
            <person name="Pinto D."/>
            <person name="Vollmers J."/>
            <person name="Rivas-Marin E."/>
            <person name="Kohn T."/>
            <person name="Peeters S.H."/>
            <person name="Heuer A."/>
            <person name="Rast P."/>
            <person name="Oberbeckmann S."/>
            <person name="Bunk B."/>
            <person name="Jeske O."/>
            <person name="Meyerdierks A."/>
            <person name="Storesund J.E."/>
            <person name="Kallscheuer N."/>
            <person name="Luecker S."/>
            <person name="Lage O.M."/>
            <person name="Pohl T."/>
            <person name="Merkel B.J."/>
            <person name="Hornburger P."/>
            <person name="Mueller R.-W."/>
            <person name="Bruemmer F."/>
            <person name="Labrenz M."/>
            <person name="Spormann A.M."/>
            <person name="Op Den Camp H."/>
            <person name="Overmann J."/>
            <person name="Amann R."/>
            <person name="Jetten M.S.M."/>
            <person name="Mascher T."/>
            <person name="Medema M.H."/>
            <person name="Devos D.P."/>
            <person name="Kaster A.-K."/>
            <person name="Ovreas L."/>
            <person name="Rohde M."/>
            <person name="Galperin M.Y."/>
            <person name="Jogler C."/>
        </authorList>
    </citation>
    <scope>NUCLEOTIDE SEQUENCE [LARGE SCALE GENOMIC DNA]</scope>
    <source>
        <strain evidence="1 2">Poly51</strain>
    </source>
</reference>
<organism evidence="1 2">
    <name type="scientific">Rubripirellula tenax</name>
    <dbReference type="NCBI Taxonomy" id="2528015"/>
    <lineage>
        <taxon>Bacteria</taxon>
        <taxon>Pseudomonadati</taxon>
        <taxon>Planctomycetota</taxon>
        <taxon>Planctomycetia</taxon>
        <taxon>Pirellulales</taxon>
        <taxon>Pirellulaceae</taxon>
        <taxon>Rubripirellula</taxon>
    </lineage>
</organism>
<accession>A0A5C6FGT7</accession>
<dbReference type="Proteomes" id="UP000318288">
    <property type="component" value="Unassembled WGS sequence"/>
</dbReference>